<evidence type="ECO:0000313" key="2">
    <source>
        <dbReference type="EMBL" id="TWW56429.1"/>
    </source>
</evidence>
<feature type="region of interest" description="Disordered" evidence="1">
    <location>
        <begin position="100"/>
        <end position="125"/>
    </location>
</feature>
<dbReference type="EMBL" id="RHFK02000021">
    <property type="protein sequence ID" value="TWW56429.1"/>
    <property type="molecule type" value="Genomic_DNA"/>
</dbReference>
<evidence type="ECO:0000313" key="3">
    <source>
        <dbReference type="Proteomes" id="UP000324091"/>
    </source>
</evidence>
<keyword evidence="3" id="KW-1185">Reference proteome</keyword>
<comment type="caution">
    <text evidence="2">The sequence shown here is derived from an EMBL/GenBank/DDBJ whole genome shotgun (WGS) entry which is preliminary data.</text>
</comment>
<name>A0A5C6MNR5_9TELE</name>
<dbReference type="Proteomes" id="UP000324091">
    <property type="component" value="Chromosome 8"/>
</dbReference>
<evidence type="ECO:0000256" key="1">
    <source>
        <dbReference type="SAM" id="MobiDB-lite"/>
    </source>
</evidence>
<reference evidence="2 3" key="1">
    <citation type="submission" date="2019-04" db="EMBL/GenBank/DDBJ databases">
        <title>Chromosome genome assembly for Takifugu flavidus.</title>
        <authorList>
            <person name="Xiao S."/>
        </authorList>
    </citation>
    <scope>NUCLEOTIDE SEQUENCE [LARGE SCALE GENOMIC DNA]</scope>
    <source>
        <strain evidence="2">HTHZ2018</strain>
        <tissue evidence="2">Muscle</tissue>
    </source>
</reference>
<proteinExistence type="predicted"/>
<gene>
    <name evidence="2" type="ORF">D4764_08G0004160</name>
</gene>
<accession>A0A5C6MNR5</accession>
<protein>
    <submittedName>
        <fullName evidence="2">Uncharacterized protein</fullName>
    </submittedName>
</protein>
<organism evidence="2 3">
    <name type="scientific">Takifugu flavidus</name>
    <name type="common">sansaifugu</name>
    <dbReference type="NCBI Taxonomy" id="433684"/>
    <lineage>
        <taxon>Eukaryota</taxon>
        <taxon>Metazoa</taxon>
        <taxon>Chordata</taxon>
        <taxon>Craniata</taxon>
        <taxon>Vertebrata</taxon>
        <taxon>Euteleostomi</taxon>
        <taxon>Actinopterygii</taxon>
        <taxon>Neopterygii</taxon>
        <taxon>Teleostei</taxon>
        <taxon>Neoteleostei</taxon>
        <taxon>Acanthomorphata</taxon>
        <taxon>Eupercaria</taxon>
        <taxon>Tetraodontiformes</taxon>
        <taxon>Tetradontoidea</taxon>
        <taxon>Tetraodontidae</taxon>
        <taxon>Takifugu</taxon>
    </lineage>
</organism>
<dbReference type="AlphaFoldDB" id="A0A5C6MNR5"/>
<sequence>MKEFERQEQEIKRRKTQESLAYARFWERQIEEKKLLRDLDKLQEKQLEERLNKYNELKQRRIREEPLTRQALVYEPLSEVNIEQVLKAALRNEQIRVRAENATREAEEARRRQDDELRAARTKRMSEDALKISQAKYSKTKRQLLKEKQEPWEKASGWALRDPTGSRAPRAVAPPHTKTRMPTIVTCTHTKVKPYSRTDDFEPSFNMSIYNLHIAYSHY</sequence>